<dbReference type="InterPro" id="IPR036770">
    <property type="entry name" value="Ankyrin_rpt-contain_sf"/>
</dbReference>
<dbReference type="Gene3D" id="1.25.40.20">
    <property type="entry name" value="Ankyrin repeat-containing domain"/>
    <property type="match status" value="1"/>
</dbReference>
<keyword evidence="8 12" id="KW-0472">Membrane</keyword>
<evidence type="ECO:0000256" key="8">
    <source>
        <dbReference type="ARBA" id="ARBA00023136"/>
    </source>
</evidence>
<reference evidence="14" key="1">
    <citation type="submission" date="2016-01" db="EMBL/GenBank/DDBJ databases">
        <title>Reference transcriptome for the parasite Schistocephalus solidus: insights into the molecular evolution of parasitism.</title>
        <authorList>
            <person name="Hebert F.O."/>
            <person name="Grambauer S."/>
            <person name="Barber I."/>
            <person name="Landry C.R."/>
            <person name="Aubin-Horth N."/>
        </authorList>
    </citation>
    <scope>NUCLEOTIDE SEQUENCE</scope>
</reference>
<evidence type="ECO:0000256" key="2">
    <source>
        <dbReference type="ARBA" id="ARBA00022448"/>
    </source>
</evidence>
<evidence type="ECO:0000256" key="11">
    <source>
        <dbReference type="SAM" id="MobiDB-lite"/>
    </source>
</evidence>
<feature type="transmembrane region" description="Helical" evidence="12">
    <location>
        <begin position="1004"/>
        <end position="1028"/>
    </location>
</feature>
<proteinExistence type="predicted"/>
<evidence type="ECO:0000256" key="3">
    <source>
        <dbReference type="ARBA" id="ARBA00022692"/>
    </source>
</evidence>
<dbReference type="PRINTS" id="PR01097">
    <property type="entry name" value="TRNSRECEPTRP"/>
</dbReference>
<keyword evidence="9" id="KW-0407">Ion channel</keyword>
<feature type="compositionally biased region" description="Basic and acidic residues" evidence="11">
    <location>
        <begin position="88"/>
        <end position="97"/>
    </location>
</feature>
<organism evidence="14">
    <name type="scientific">Schistocephalus solidus</name>
    <name type="common">Tapeworm</name>
    <dbReference type="NCBI Taxonomy" id="70667"/>
    <lineage>
        <taxon>Eukaryota</taxon>
        <taxon>Metazoa</taxon>
        <taxon>Spiralia</taxon>
        <taxon>Lophotrochozoa</taxon>
        <taxon>Platyhelminthes</taxon>
        <taxon>Cestoda</taxon>
        <taxon>Eucestoda</taxon>
        <taxon>Diphyllobothriidea</taxon>
        <taxon>Diphyllobothriidae</taxon>
        <taxon>Schistocephalus</taxon>
    </lineage>
</organism>
<evidence type="ECO:0000256" key="9">
    <source>
        <dbReference type="ARBA" id="ARBA00023303"/>
    </source>
</evidence>
<dbReference type="Pfam" id="PF08344">
    <property type="entry name" value="TRP_2"/>
    <property type="match status" value="1"/>
</dbReference>
<evidence type="ECO:0000256" key="10">
    <source>
        <dbReference type="PROSITE-ProRule" id="PRU00023"/>
    </source>
</evidence>
<feature type="repeat" description="ANK" evidence="10">
    <location>
        <begin position="489"/>
        <end position="521"/>
    </location>
</feature>
<evidence type="ECO:0000256" key="12">
    <source>
        <dbReference type="SAM" id="Phobius"/>
    </source>
</evidence>
<evidence type="ECO:0000256" key="7">
    <source>
        <dbReference type="ARBA" id="ARBA00023065"/>
    </source>
</evidence>
<feature type="transmembrane region" description="Helical" evidence="12">
    <location>
        <begin position="730"/>
        <end position="749"/>
    </location>
</feature>
<feature type="transmembrane region" description="Helical" evidence="12">
    <location>
        <begin position="678"/>
        <end position="696"/>
    </location>
</feature>
<comment type="subcellular location">
    <subcellularLocation>
        <location evidence="1">Membrane</location>
        <topology evidence="1">Multi-pass membrane protein</topology>
    </subcellularLocation>
</comment>
<keyword evidence="6 10" id="KW-0040">ANK repeat</keyword>
<evidence type="ECO:0000256" key="5">
    <source>
        <dbReference type="ARBA" id="ARBA00022989"/>
    </source>
</evidence>
<keyword evidence="4" id="KW-0677">Repeat</keyword>
<name>A0A0X3PKC2_SCHSO</name>
<evidence type="ECO:0000256" key="6">
    <source>
        <dbReference type="ARBA" id="ARBA00023043"/>
    </source>
</evidence>
<keyword evidence="5 12" id="KW-1133">Transmembrane helix</keyword>
<gene>
    <name evidence="14" type="primary">TRPC7</name>
    <name evidence="14" type="ORF">TR139973</name>
</gene>
<dbReference type="GO" id="GO:0051480">
    <property type="term" value="P:regulation of cytosolic calcium ion concentration"/>
    <property type="evidence" value="ECO:0007669"/>
    <property type="project" value="TreeGrafter"/>
</dbReference>
<keyword evidence="7" id="KW-0406">Ion transport</keyword>
<dbReference type="PANTHER" id="PTHR10117:SF54">
    <property type="entry name" value="TRANSIENT RECEPTOR POTENTIAL-GAMMA PROTEIN"/>
    <property type="match status" value="1"/>
</dbReference>
<dbReference type="GO" id="GO:0034703">
    <property type="term" value="C:cation channel complex"/>
    <property type="evidence" value="ECO:0007669"/>
    <property type="project" value="TreeGrafter"/>
</dbReference>
<dbReference type="InterPro" id="IPR002153">
    <property type="entry name" value="TRPC_channel"/>
</dbReference>
<dbReference type="Pfam" id="PF00023">
    <property type="entry name" value="Ank"/>
    <property type="match status" value="1"/>
</dbReference>
<dbReference type="Pfam" id="PF00520">
    <property type="entry name" value="Ion_trans"/>
    <property type="match status" value="1"/>
</dbReference>
<dbReference type="GO" id="GO:0070679">
    <property type="term" value="F:inositol 1,4,5 trisphosphate binding"/>
    <property type="evidence" value="ECO:0007669"/>
    <property type="project" value="TreeGrafter"/>
</dbReference>
<dbReference type="GO" id="GO:0005886">
    <property type="term" value="C:plasma membrane"/>
    <property type="evidence" value="ECO:0007669"/>
    <property type="project" value="TreeGrafter"/>
</dbReference>
<dbReference type="InterPro" id="IPR005821">
    <property type="entry name" value="Ion_trans_dom"/>
</dbReference>
<dbReference type="SMART" id="SM00248">
    <property type="entry name" value="ANK"/>
    <property type="match status" value="3"/>
</dbReference>
<dbReference type="PROSITE" id="PS50297">
    <property type="entry name" value="ANK_REP_REGION"/>
    <property type="match status" value="1"/>
</dbReference>
<protein>
    <submittedName>
        <fullName evidence="14">Short transient receptor potential channel 7</fullName>
    </submittedName>
</protein>
<evidence type="ECO:0000256" key="1">
    <source>
        <dbReference type="ARBA" id="ARBA00004141"/>
    </source>
</evidence>
<evidence type="ECO:0000256" key="4">
    <source>
        <dbReference type="ARBA" id="ARBA00022737"/>
    </source>
</evidence>
<dbReference type="GO" id="GO:0015279">
    <property type="term" value="F:store-operated calcium channel activity"/>
    <property type="evidence" value="ECO:0007669"/>
    <property type="project" value="TreeGrafter"/>
</dbReference>
<feature type="compositionally biased region" description="Basic residues" evidence="11">
    <location>
        <begin position="70"/>
        <end position="82"/>
    </location>
</feature>
<keyword evidence="3 12" id="KW-0812">Transmembrane</keyword>
<feature type="domain" description="Transient receptor ion channel" evidence="13">
    <location>
        <begin position="524"/>
        <end position="586"/>
    </location>
</feature>
<dbReference type="InterPro" id="IPR002110">
    <property type="entry name" value="Ankyrin_rpt"/>
</dbReference>
<feature type="region of interest" description="Disordered" evidence="11">
    <location>
        <begin position="1358"/>
        <end position="1383"/>
    </location>
</feature>
<evidence type="ECO:0000313" key="14">
    <source>
        <dbReference type="EMBL" id="JAP50297.1"/>
    </source>
</evidence>
<dbReference type="SUPFAM" id="SSF48403">
    <property type="entry name" value="Ankyrin repeat"/>
    <property type="match status" value="1"/>
</dbReference>
<accession>A0A0X3PKC2</accession>
<feature type="compositionally biased region" description="Polar residues" evidence="11">
    <location>
        <begin position="150"/>
        <end position="161"/>
    </location>
</feature>
<sequence length="1437" mass="162303">MRKFKIPSRDLLLVNASVSENSAVRPPPLCRSEESRSSSPIGDDSCVGNGLSPAIVDETRLPGQPSEAKRRLRKTLRRKKSYRPPVRVGKEEEERCYTAEASESVVDQSDFKSERNRVVCSRELLTVDSSRETGETITVSESLLQSSASVLSPNKSVSFGSNHGGRKPPSSASDQTNERLATTSQRRPVHQQQTRPRRQSAHDASPTNAVAVTTPCLNVYANDLLNETRLSSELLNERVRAACSNLPKNITTGFLLSTPASRIVAASISVGTFDFLYSEGETTVTTNGTNTEEEAHKKGSMAFNAKRSRSNQRRAIGVQQQLKRTSKFGNALAPMLTEQLGFAAQMGKTRKETVAGMKLASENGLVFKSQLKDKEYVFLNASEFGEVEIVRELLTDRTLNVDCVDYMGRNAVLLAMKTENIELIDCLVGRLNFYAVEDALLNAISQEKIHIVKLIIDHPQYIRMEKIMTPRGQRAGIITKSIERSQFSSDITPLMLAAHTNNHEIIQLLLDRGLKVEMPHDRSCLCLDCESIRAQDSLILEMQRLHTYQALTSSAYLALTTSDPVSSAFVLRGELYQLASQEKQFKEEYSRLAVQSMNFAVSCLDLCRTSDEVHCLLTGSDASTNGDAQCHLATIKQAVQCREKKFVAHSNCQHQLENLFYDCMFCIRDFEGIQRLQFFLIFIPLLPILYIIYLFFPNLKIPLPQNLMFRHTMSGKLQVSRLLRCPIVKFIGHMLSYFTFLLLITVATFRLDKDDESEEEDLWKIRSYQVWSYDFRTSQRVMTKIQILLLFWILGQLFGECKQVYHYGLQHYFRSYYNIMDWASVSLYLGAYALRILVDIKVCATETVFHQRLLYAQSLLQNASDILTNIDASSFELTQGTHQQINYVGYRNAMLREDSAYWLRGCRLWWSPDDPEYVSDCLFALANVLSFARISYLMPAWELLGPLQISLARMVNDIIRFMALFSVMLTAFVVGLTNLYWYFAKMIVSIDTGRGTRVTGAATVHYASGIPAFQSSTATFYTLFWALFGQSSNNVTTIEENLASVYPGHVDLRVDNSSFMITSLGSILYAIYNACMIIILLNMLIAMMSKSFDEIQGDRLEEWKFARANLWIVYIEQEGVLPAPLNLLPSRVALTKITQRTCKALRHCKCKFLRRGNRRPKDDQLYLNQSNSVDSSGPMIQLDEKQQWTAKEDNRFPSRKNLTPKDEDHLTRVKCNIMRRYLFQLQKQKEAENKSGDLAMLNMQRQQQIQVTPIQPEKERRAVINSGSRFASNIASSEGVDIKSAAKESTADDMGSPSPFSRSLAKSCKRGLSSLLMPPSVRRKLEAVAVGEMHGDIPATNCEAEATARYLLLETTRQTRSAVPSPRHTGHTYDPGSFDGQFTARTEKPLKDTHLRELYKVEQEMHDMSDDLSSISFTTSSLSEVDELEVSHSAGCN</sequence>
<dbReference type="PANTHER" id="PTHR10117">
    <property type="entry name" value="TRANSIENT RECEPTOR POTENTIAL CHANNEL"/>
    <property type="match status" value="1"/>
</dbReference>
<feature type="transmembrane region" description="Helical" evidence="12">
    <location>
        <begin position="1059"/>
        <end position="1081"/>
    </location>
</feature>
<evidence type="ECO:0000259" key="13">
    <source>
        <dbReference type="SMART" id="SM01420"/>
    </source>
</evidence>
<feature type="region of interest" description="Disordered" evidence="11">
    <location>
        <begin position="15"/>
        <end position="113"/>
    </location>
</feature>
<keyword evidence="2" id="KW-0813">Transport</keyword>
<dbReference type="EMBL" id="GEEE01012928">
    <property type="protein sequence ID" value="JAP50297.1"/>
    <property type="molecule type" value="Transcribed_RNA"/>
</dbReference>
<dbReference type="PROSITE" id="PS50088">
    <property type="entry name" value="ANK_REPEAT"/>
    <property type="match status" value="1"/>
</dbReference>
<feature type="region of interest" description="Disordered" evidence="11">
    <location>
        <begin position="150"/>
        <end position="209"/>
    </location>
</feature>
<feature type="transmembrane region" description="Helical" evidence="12">
    <location>
        <begin position="958"/>
        <end position="983"/>
    </location>
</feature>
<dbReference type="SMART" id="SM01420">
    <property type="entry name" value="TRP_2"/>
    <property type="match status" value="1"/>
</dbReference>
<dbReference type="InterPro" id="IPR013555">
    <property type="entry name" value="TRP_dom"/>
</dbReference>
<feature type="compositionally biased region" description="Polar residues" evidence="11">
    <location>
        <begin position="170"/>
        <end position="194"/>
    </location>
</feature>
<keyword evidence="14" id="KW-0675">Receptor</keyword>